<dbReference type="InterPro" id="IPR008967">
    <property type="entry name" value="p53-like_TF_DNA-bd_sf"/>
</dbReference>
<keyword evidence="2" id="KW-0805">Transcription regulation</keyword>
<feature type="compositionally biased region" description="Polar residues" evidence="5">
    <location>
        <begin position="548"/>
        <end position="572"/>
    </location>
</feature>
<proteinExistence type="predicted"/>
<keyword evidence="3" id="KW-0804">Transcription</keyword>
<dbReference type="PANTHER" id="PTHR11950:SF31">
    <property type="entry name" value="SEGMENTATION PROTEIN RUNT"/>
    <property type="match status" value="1"/>
</dbReference>
<accession>A0ABD2QGC3</accession>
<feature type="region of interest" description="Disordered" evidence="5">
    <location>
        <begin position="503"/>
        <end position="572"/>
    </location>
</feature>
<reference evidence="7 8" key="1">
    <citation type="submission" date="2024-11" db="EMBL/GenBank/DDBJ databases">
        <title>Adaptive evolution of stress response genes in parasites aligns with host niche diversity.</title>
        <authorList>
            <person name="Hahn C."/>
            <person name="Resl P."/>
        </authorList>
    </citation>
    <scope>NUCLEOTIDE SEQUENCE [LARGE SCALE GENOMIC DNA]</scope>
    <source>
        <strain evidence="7">EGGRZ-B1_66</strain>
        <tissue evidence="7">Body</tissue>
    </source>
</reference>
<evidence type="ECO:0000259" key="6">
    <source>
        <dbReference type="PROSITE" id="PS51062"/>
    </source>
</evidence>
<dbReference type="SUPFAM" id="SSF49417">
    <property type="entry name" value="p53-like transcription factors"/>
    <property type="match status" value="1"/>
</dbReference>
<feature type="compositionally biased region" description="Basic and acidic residues" evidence="5">
    <location>
        <begin position="469"/>
        <end position="485"/>
    </location>
</feature>
<feature type="compositionally biased region" description="Basic and acidic residues" evidence="5">
    <location>
        <begin position="503"/>
        <end position="517"/>
    </location>
</feature>
<keyword evidence="4" id="KW-0539">Nucleus</keyword>
<name>A0ABD2QGC3_9PLAT</name>
<organism evidence="7 8">
    <name type="scientific">Cichlidogyrus casuarinus</name>
    <dbReference type="NCBI Taxonomy" id="1844966"/>
    <lineage>
        <taxon>Eukaryota</taxon>
        <taxon>Metazoa</taxon>
        <taxon>Spiralia</taxon>
        <taxon>Lophotrochozoa</taxon>
        <taxon>Platyhelminthes</taxon>
        <taxon>Monogenea</taxon>
        <taxon>Monopisthocotylea</taxon>
        <taxon>Dactylogyridea</taxon>
        <taxon>Ancyrocephalidae</taxon>
        <taxon>Cichlidogyrus</taxon>
    </lineage>
</organism>
<evidence type="ECO:0000256" key="5">
    <source>
        <dbReference type="SAM" id="MobiDB-lite"/>
    </source>
</evidence>
<dbReference type="InterPro" id="IPR000040">
    <property type="entry name" value="AML1_Runt"/>
</dbReference>
<dbReference type="PROSITE" id="PS51062">
    <property type="entry name" value="RUNT"/>
    <property type="match status" value="1"/>
</dbReference>
<comment type="caution">
    <text evidence="7">The sequence shown here is derived from an EMBL/GenBank/DDBJ whole genome shotgun (WGS) entry which is preliminary data.</text>
</comment>
<feature type="region of interest" description="Disordered" evidence="5">
    <location>
        <begin position="205"/>
        <end position="228"/>
    </location>
</feature>
<dbReference type="Gene3D" id="2.60.40.720">
    <property type="match status" value="1"/>
</dbReference>
<dbReference type="InterPro" id="IPR012346">
    <property type="entry name" value="p53/RUNT-type_TF_DNA-bd_sf"/>
</dbReference>
<gene>
    <name evidence="7" type="primary">RUNX2</name>
    <name evidence="7" type="ORF">Ciccas_002748</name>
</gene>
<evidence type="ECO:0000313" key="8">
    <source>
        <dbReference type="Proteomes" id="UP001626550"/>
    </source>
</evidence>
<dbReference type="Proteomes" id="UP001626550">
    <property type="component" value="Unassembled WGS sequence"/>
</dbReference>
<keyword evidence="8" id="KW-1185">Reference proteome</keyword>
<dbReference type="PANTHER" id="PTHR11950">
    <property type="entry name" value="RUNT RELATED"/>
    <property type="match status" value="1"/>
</dbReference>
<evidence type="ECO:0000256" key="2">
    <source>
        <dbReference type="ARBA" id="ARBA00023015"/>
    </source>
</evidence>
<feature type="region of interest" description="Disordered" evidence="5">
    <location>
        <begin position="462"/>
        <end position="486"/>
    </location>
</feature>
<evidence type="ECO:0000256" key="1">
    <source>
        <dbReference type="ARBA" id="ARBA00004123"/>
    </source>
</evidence>
<evidence type="ECO:0000256" key="4">
    <source>
        <dbReference type="ARBA" id="ARBA00023242"/>
    </source>
</evidence>
<protein>
    <submittedName>
        <fullName evidence="7">Runt- transcription factor</fullName>
    </submittedName>
</protein>
<dbReference type="EMBL" id="JBJKFK010000226">
    <property type="protein sequence ID" value="KAL3318584.1"/>
    <property type="molecule type" value="Genomic_DNA"/>
</dbReference>
<dbReference type="InterPro" id="IPR013524">
    <property type="entry name" value="Runt_dom"/>
</dbReference>
<dbReference type="PRINTS" id="PR00967">
    <property type="entry name" value="ONCOGENEAML1"/>
</dbReference>
<dbReference type="AlphaFoldDB" id="A0ABD2QGC3"/>
<dbReference type="GO" id="GO:0005634">
    <property type="term" value="C:nucleus"/>
    <property type="evidence" value="ECO:0007669"/>
    <property type="project" value="UniProtKB-SubCell"/>
</dbReference>
<dbReference type="Pfam" id="PF00853">
    <property type="entry name" value="Runt"/>
    <property type="match status" value="1"/>
</dbReference>
<sequence length="603" mass="67232">MWTELVFESRHGQLKKSCPKADLCDEPREPDPDMDYIKRMLVWDSDLAVFSGTMSFLEASLKKSLGMSPPNDLVPTSLSHVFCTELPKHWRSNKSLPVPFRVVTLVPVPENTKVWISAGNEERPHAELKNANAIMNGHEVRFSDLRFLGRSGRGKSFNVTIHIETIPPQLAVYAKAIKVTVDGPRVPRNKYGMLKLPRMLANGSFEGSFPDSSNMDDEGGSNSSGIMSPDSKEMHQLKSRTEFLHIPKKGSNFPQHHPFALSAGRGRKRKFNFQMFAQGFPNLPHSASRAVFPGAPACPNSPPTSPSRNPISQKNPFLSMLENSNGLHHNFMKGFNECLMNRGLPGLNSADLIADLMRRQINSLNNGNQGSKLPLAGSLRREQIAPRTVNGEELQVPKVDASFMVRFESIMQKMKEQQKMSKPADGNDLLNPNPNPNLFNLQQKLMQLQDLNRITEKFLAGTFPPKVNDTGRELAKPKEEEEAKLKNSNKFSIRSVIDAEKLSHESEDERISIDVEGRTPQSHNSGTSSHSPPLTGTLDDEFPIQKRAIQQDSSDEMGSTHSSSEVGKPTNLQKETKNFALSNFILNQLMQKNVSANSSQMFI</sequence>
<evidence type="ECO:0000313" key="7">
    <source>
        <dbReference type="EMBL" id="KAL3318584.1"/>
    </source>
</evidence>
<evidence type="ECO:0000256" key="3">
    <source>
        <dbReference type="ARBA" id="ARBA00023163"/>
    </source>
</evidence>
<comment type="subcellular location">
    <subcellularLocation>
        <location evidence="1">Nucleus</location>
    </subcellularLocation>
</comment>
<feature type="compositionally biased region" description="Polar residues" evidence="5">
    <location>
        <begin position="519"/>
        <end position="534"/>
    </location>
</feature>
<feature type="domain" description="Runt" evidence="6">
    <location>
        <begin position="61"/>
        <end position="189"/>
    </location>
</feature>